<name>A0A833U071_JUGRE</name>
<gene>
    <name evidence="2" type="ORF">F2P56_033112</name>
</gene>
<dbReference type="Proteomes" id="UP000619265">
    <property type="component" value="Unassembled WGS sequence"/>
</dbReference>
<comment type="caution">
    <text evidence="2">The sequence shown here is derived from an EMBL/GenBank/DDBJ whole genome shotgun (WGS) entry which is preliminary data.</text>
</comment>
<reference evidence="2" key="1">
    <citation type="submission" date="2015-10" db="EMBL/GenBank/DDBJ databases">
        <authorList>
            <person name="Martinez-Garcia P.J."/>
            <person name="Crepeau M.W."/>
            <person name="Puiu D."/>
            <person name="Gonzalez-Ibeas D."/>
            <person name="Whalen J."/>
            <person name="Stevens K."/>
            <person name="Paul R."/>
            <person name="Butterfield T."/>
            <person name="Britton M."/>
            <person name="Reagan R."/>
            <person name="Chakraborty S."/>
            <person name="Walawage S.L."/>
            <person name="Vasquez-Gross H.A."/>
            <person name="Cardeno C."/>
            <person name="Famula R."/>
            <person name="Pratt K."/>
            <person name="Kuruganti S."/>
            <person name="Aradhya M.K."/>
            <person name="Leslie C.A."/>
            <person name="Dandekar A.M."/>
            <person name="Salzberg S.L."/>
            <person name="Wegrzyn J.L."/>
            <person name="Langley C.H."/>
            <person name="Neale D.B."/>
        </authorList>
    </citation>
    <scope>NUCLEOTIDE SEQUENCE</scope>
    <source>
        <tissue evidence="2">Leaves</tissue>
    </source>
</reference>
<dbReference type="EMBL" id="LIHL02000014">
    <property type="protein sequence ID" value="KAF5447568.1"/>
    <property type="molecule type" value="Genomic_DNA"/>
</dbReference>
<dbReference type="AlphaFoldDB" id="A0A833U071"/>
<reference evidence="2" key="2">
    <citation type="submission" date="2020-03" db="EMBL/GenBank/DDBJ databases">
        <title>Walnut 2.0.</title>
        <authorList>
            <person name="Marrano A."/>
            <person name="Britton M."/>
            <person name="Zimin A.V."/>
            <person name="Zaini P.A."/>
            <person name="Workman R."/>
            <person name="Puiu D."/>
            <person name="Bianco L."/>
            <person name="Allen B.J."/>
            <person name="Troggio M."/>
            <person name="Leslie C.A."/>
            <person name="Timp W."/>
            <person name="Dendekar A."/>
            <person name="Salzberg S.L."/>
            <person name="Neale D.B."/>
        </authorList>
    </citation>
    <scope>NUCLEOTIDE SEQUENCE</scope>
    <source>
        <tissue evidence="2">Leaves</tissue>
    </source>
</reference>
<protein>
    <submittedName>
        <fullName evidence="2">Uncharacterized protein</fullName>
    </submittedName>
</protein>
<feature type="chain" id="PRO_5032715759" evidence="1">
    <location>
        <begin position="28"/>
        <end position="323"/>
    </location>
</feature>
<dbReference type="PANTHER" id="PTHR33355:SF11">
    <property type="entry name" value="WALL-ASSOCIATED RECEPTOR KINASE GALACTURONAN-BINDING DOMAIN-CONTAINING PROTEIN"/>
    <property type="match status" value="1"/>
</dbReference>
<evidence type="ECO:0000313" key="2">
    <source>
        <dbReference type="EMBL" id="KAF5447568.1"/>
    </source>
</evidence>
<evidence type="ECO:0000313" key="3">
    <source>
        <dbReference type="Proteomes" id="UP000619265"/>
    </source>
</evidence>
<keyword evidence="1" id="KW-0732">Signal</keyword>
<feature type="signal peptide" evidence="1">
    <location>
        <begin position="1"/>
        <end position="27"/>
    </location>
</feature>
<organism evidence="2 3">
    <name type="scientific">Juglans regia</name>
    <name type="common">English walnut</name>
    <dbReference type="NCBI Taxonomy" id="51240"/>
    <lineage>
        <taxon>Eukaryota</taxon>
        <taxon>Viridiplantae</taxon>
        <taxon>Streptophyta</taxon>
        <taxon>Embryophyta</taxon>
        <taxon>Tracheophyta</taxon>
        <taxon>Spermatophyta</taxon>
        <taxon>Magnoliopsida</taxon>
        <taxon>eudicotyledons</taxon>
        <taxon>Gunneridae</taxon>
        <taxon>Pentapetalae</taxon>
        <taxon>rosids</taxon>
        <taxon>fabids</taxon>
        <taxon>Fagales</taxon>
        <taxon>Juglandaceae</taxon>
        <taxon>Juglans</taxon>
    </lineage>
</organism>
<accession>A0A833U071</accession>
<dbReference type="Gramene" id="Jr14_17420_p1">
    <property type="protein sequence ID" value="cds.Jr14_17420_p1"/>
    <property type="gene ID" value="Jr14_17420"/>
</dbReference>
<proteinExistence type="predicted"/>
<evidence type="ECO:0000256" key="1">
    <source>
        <dbReference type="SAM" id="SignalP"/>
    </source>
</evidence>
<dbReference type="PANTHER" id="PTHR33355">
    <property type="entry name" value="WALL-ASSOCIATED RECEPTOR KINASE CARBOXY-TERMINAL PROTEIN-RELATED"/>
    <property type="match status" value="1"/>
</dbReference>
<sequence length="323" mass="35948">MQISKDIELLLLKPLLLILTLFFTSVAQDAPTSFCGKIRIQYPFLNNSNSTESSLLHRMIQCKSQKLYFRTSVGLFPVSSINYTRKFLTISHSHCSSSENYVSPLLLSAGFPPPPPPMLNSLLLFNCSNKAHPFSPVIRNCTRFPASCGSSSKVQKLEQQPGVPHSSCLLVDDLEKLGVGFSPKDFNCSHYSHLHRSLSGENYEEYHHELGTRISFDIPDHVPNPCNECEKTNGNCGVGLRCICHPNECKDKVISMGGSLDTFGIRCNIDVRNSCLGSWVHENVTKQIIINQSSSTMHSHVLLNSNILQLLKIKELAENITGK</sequence>